<evidence type="ECO:0000313" key="1">
    <source>
        <dbReference type="EMBL" id="CAI6377509.1"/>
    </source>
</evidence>
<evidence type="ECO:0000313" key="2">
    <source>
        <dbReference type="Proteomes" id="UP001160148"/>
    </source>
</evidence>
<evidence type="ECO:0008006" key="3">
    <source>
        <dbReference type="Google" id="ProtNLM"/>
    </source>
</evidence>
<dbReference type="AlphaFoldDB" id="A0AAV0Y979"/>
<proteinExistence type="predicted"/>
<comment type="caution">
    <text evidence="1">The sequence shown here is derived from an EMBL/GenBank/DDBJ whole genome shotgun (WGS) entry which is preliminary data.</text>
</comment>
<name>A0AAV0Y979_9HEMI</name>
<accession>A0AAV0Y979</accession>
<dbReference type="Proteomes" id="UP001160148">
    <property type="component" value="Unassembled WGS sequence"/>
</dbReference>
<sequence length="111" mass="12520">MKAHIHVITDSDFPQQLLKIGDGIFPSPNLSENCDILLDELLGQIVHNLDNLIDAVYPDIKKLHEKDFHWLCSRAIVSPRNDTVNEINNMILQKVSGQIKIYGYAVGLGRN</sequence>
<dbReference type="EMBL" id="CARXXK010001785">
    <property type="protein sequence ID" value="CAI6377509.1"/>
    <property type="molecule type" value="Genomic_DNA"/>
</dbReference>
<protein>
    <recommendedName>
        <fullName evidence="3">ATP-dependent DNA helicase</fullName>
    </recommendedName>
</protein>
<reference evidence="1 2" key="1">
    <citation type="submission" date="2023-01" db="EMBL/GenBank/DDBJ databases">
        <authorList>
            <person name="Whitehead M."/>
        </authorList>
    </citation>
    <scope>NUCLEOTIDE SEQUENCE [LARGE SCALE GENOMIC DNA]</scope>
</reference>
<gene>
    <name evidence="1" type="ORF">MEUPH1_LOCUS30757</name>
</gene>
<keyword evidence="2" id="KW-1185">Reference proteome</keyword>
<organism evidence="1 2">
    <name type="scientific">Macrosiphum euphorbiae</name>
    <name type="common">potato aphid</name>
    <dbReference type="NCBI Taxonomy" id="13131"/>
    <lineage>
        <taxon>Eukaryota</taxon>
        <taxon>Metazoa</taxon>
        <taxon>Ecdysozoa</taxon>
        <taxon>Arthropoda</taxon>
        <taxon>Hexapoda</taxon>
        <taxon>Insecta</taxon>
        <taxon>Pterygota</taxon>
        <taxon>Neoptera</taxon>
        <taxon>Paraneoptera</taxon>
        <taxon>Hemiptera</taxon>
        <taxon>Sternorrhyncha</taxon>
        <taxon>Aphidomorpha</taxon>
        <taxon>Aphidoidea</taxon>
        <taxon>Aphididae</taxon>
        <taxon>Macrosiphini</taxon>
        <taxon>Macrosiphum</taxon>
    </lineage>
</organism>